<evidence type="ECO:0000313" key="3">
    <source>
        <dbReference type="Proteomes" id="UP000515838"/>
    </source>
</evidence>
<dbReference type="GeneID" id="300796625"/>
<dbReference type="InterPro" id="IPR025240">
    <property type="entry name" value="DUF4189"/>
</dbReference>
<dbReference type="AlphaFoldDB" id="A0A7G9TG89"/>
<evidence type="ECO:0000259" key="1">
    <source>
        <dbReference type="Pfam" id="PF13827"/>
    </source>
</evidence>
<gene>
    <name evidence="2" type="ORF">IAE60_06800</name>
</gene>
<proteinExistence type="predicted"/>
<sequence>MVEDRSTGYVGTSSGHFSRAAAIREAKRKCVAMGGGNCKPVFDYKNNCAVMAETEPDSQGRTTAYYQDGRDVDEASKLAQAACMRAGGEPCKVVYSGCSYPVLVN</sequence>
<organism evidence="2 3">
    <name type="scientific">Pseudoxanthomonas mexicana</name>
    <dbReference type="NCBI Taxonomy" id="128785"/>
    <lineage>
        <taxon>Bacteria</taxon>
        <taxon>Pseudomonadati</taxon>
        <taxon>Pseudomonadota</taxon>
        <taxon>Gammaproteobacteria</taxon>
        <taxon>Lysobacterales</taxon>
        <taxon>Lysobacteraceae</taxon>
        <taxon>Pseudoxanthomonas</taxon>
    </lineage>
</organism>
<dbReference type="EMBL" id="CP060731">
    <property type="protein sequence ID" value="QNN79114.1"/>
    <property type="molecule type" value="Genomic_DNA"/>
</dbReference>
<dbReference type="RefSeq" id="WP_187574308.1">
    <property type="nucleotide sequence ID" value="NZ_CP060731.1"/>
</dbReference>
<dbReference type="Pfam" id="PF13827">
    <property type="entry name" value="DUF4189"/>
    <property type="match status" value="1"/>
</dbReference>
<evidence type="ECO:0000313" key="2">
    <source>
        <dbReference type="EMBL" id="QNN79114.1"/>
    </source>
</evidence>
<dbReference type="Proteomes" id="UP000515838">
    <property type="component" value="Chromosome"/>
</dbReference>
<reference evidence="2 3" key="1">
    <citation type="submission" date="2020-08" db="EMBL/GenBank/DDBJ databases">
        <title>Streptomycin Non-resistant strain, P. mexicana.</title>
        <authorList>
            <person name="Ganesh-Kumar S."/>
            <person name="Zhe T."/>
            <person name="Yu Z."/>
            <person name="Min Y."/>
        </authorList>
    </citation>
    <scope>NUCLEOTIDE SEQUENCE [LARGE SCALE GENOMIC DNA]</scope>
    <source>
        <strain evidence="2 3">GTZY2</strain>
    </source>
</reference>
<name>A0A7G9TG89_PSEMX</name>
<accession>A0A7G9TG89</accession>
<feature type="domain" description="DUF4189" evidence="1">
    <location>
        <begin position="4"/>
        <end position="98"/>
    </location>
</feature>
<protein>
    <submittedName>
        <fullName evidence="2">DUF4189 domain-containing protein</fullName>
    </submittedName>
</protein>